<keyword evidence="7 8" id="KW-0238">DNA-binding</keyword>
<proteinExistence type="inferred from homology"/>
<evidence type="ECO:0000256" key="2">
    <source>
        <dbReference type="ARBA" id="ARBA00022490"/>
    </source>
</evidence>
<comment type="domain">
    <text evidence="8">Domain I is involved in oligomerization and binding regulators, domain II is flexibile and of varying length in different bacteria, domain III forms the AAA+ region, while domain IV binds dsDNA.</text>
</comment>
<dbReference type="InterPro" id="IPR003593">
    <property type="entry name" value="AAA+_ATPase"/>
</dbReference>
<keyword evidence="2 8" id="KW-0963">Cytoplasm</keyword>
<dbReference type="InterPro" id="IPR020591">
    <property type="entry name" value="Chromosome_initiator_DnaA-like"/>
</dbReference>
<dbReference type="Pfam" id="PF00308">
    <property type="entry name" value="Bac_DnaA"/>
    <property type="match status" value="1"/>
</dbReference>
<dbReference type="FunFam" id="3.40.50.300:FF:000668">
    <property type="entry name" value="Chromosomal replication initiator protein DnaA"/>
    <property type="match status" value="1"/>
</dbReference>
<keyword evidence="6 8" id="KW-0446">Lipid-binding</keyword>
<dbReference type="GO" id="GO:0005886">
    <property type="term" value="C:plasma membrane"/>
    <property type="evidence" value="ECO:0007669"/>
    <property type="project" value="TreeGrafter"/>
</dbReference>
<dbReference type="GO" id="GO:0005737">
    <property type="term" value="C:cytoplasm"/>
    <property type="evidence" value="ECO:0007669"/>
    <property type="project" value="UniProtKB-SubCell"/>
</dbReference>
<dbReference type="AlphaFoldDB" id="A0A2H0XE65"/>
<dbReference type="CDD" id="cd00009">
    <property type="entry name" value="AAA"/>
    <property type="match status" value="1"/>
</dbReference>
<dbReference type="PRINTS" id="PR00051">
    <property type="entry name" value="DNAA"/>
</dbReference>
<feature type="domain" description="AAA+ ATPase" evidence="12">
    <location>
        <begin position="141"/>
        <end position="279"/>
    </location>
</feature>
<dbReference type="InterPro" id="IPR027417">
    <property type="entry name" value="P-loop_NTPase"/>
</dbReference>
<dbReference type="Gene3D" id="1.10.8.60">
    <property type="match status" value="1"/>
</dbReference>
<dbReference type="Gene3D" id="1.10.1750.10">
    <property type="match status" value="1"/>
</dbReference>
<dbReference type="GO" id="GO:0003688">
    <property type="term" value="F:DNA replication origin binding"/>
    <property type="evidence" value="ECO:0007669"/>
    <property type="project" value="UniProtKB-UniRule"/>
</dbReference>
<evidence type="ECO:0000256" key="5">
    <source>
        <dbReference type="ARBA" id="ARBA00022840"/>
    </source>
</evidence>
<dbReference type="Pfam" id="PF11638">
    <property type="entry name" value="DnaA_N"/>
    <property type="match status" value="1"/>
</dbReference>
<feature type="region of interest" description="Domain I, interacts with DnaA modulators" evidence="8">
    <location>
        <begin position="1"/>
        <end position="89"/>
    </location>
</feature>
<dbReference type="GO" id="GO:0008289">
    <property type="term" value="F:lipid binding"/>
    <property type="evidence" value="ECO:0007669"/>
    <property type="project" value="UniProtKB-KW"/>
</dbReference>
<keyword evidence="4 8" id="KW-0547">Nucleotide-binding</keyword>
<evidence type="ECO:0000256" key="9">
    <source>
        <dbReference type="NCBIfam" id="TIGR00362"/>
    </source>
</evidence>
<keyword evidence="5 8" id="KW-0067">ATP-binding</keyword>
<evidence type="ECO:0000259" key="12">
    <source>
        <dbReference type="SMART" id="SM00382"/>
    </source>
</evidence>
<evidence type="ECO:0000256" key="7">
    <source>
        <dbReference type="ARBA" id="ARBA00023125"/>
    </source>
</evidence>
<evidence type="ECO:0000256" key="4">
    <source>
        <dbReference type="ARBA" id="ARBA00022741"/>
    </source>
</evidence>
<comment type="subcellular location">
    <subcellularLocation>
        <location evidence="8">Cytoplasm</location>
    </subcellularLocation>
</comment>
<feature type="binding site" evidence="8">
    <location>
        <position position="156"/>
    </location>
    <ligand>
        <name>ATP</name>
        <dbReference type="ChEBI" id="CHEBI:30616"/>
    </ligand>
</feature>
<dbReference type="InterPro" id="IPR024633">
    <property type="entry name" value="DnaA_N_dom"/>
</dbReference>
<dbReference type="Pfam" id="PF08299">
    <property type="entry name" value="Bac_DnaA_C"/>
    <property type="match status" value="1"/>
</dbReference>
<comment type="caution">
    <text evidence="14">The sequence shown here is derived from an EMBL/GenBank/DDBJ whole genome shotgun (WGS) entry which is preliminary data.</text>
</comment>
<dbReference type="SUPFAM" id="SSF48295">
    <property type="entry name" value="TrpR-like"/>
    <property type="match status" value="1"/>
</dbReference>
<organism evidence="14 15">
    <name type="scientific">candidate division WWE3 bacterium CG08_land_8_20_14_0_20_40_13</name>
    <dbReference type="NCBI Taxonomy" id="1975084"/>
    <lineage>
        <taxon>Bacteria</taxon>
        <taxon>Katanobacteria</taxon>
    </lineage>
</organism>
<dbReference type="GO" id="GO:0005524">
    <property type="term" value="F:ATP binding"/>
    <property type="evidence" value="ECO:0007669"/>
    <property type="project" value="UniProtKB-UniRule"/>
</dbReference>
<dbReference type="SUPFAM" id="SSF52540">
    <property type="entry name" value="P-loop containing nucleoside triphosphate hydrolases"/>
    <property type="match status" value="1"/>
</dbReference>
<dbReference type="InterPro" id="IPR013317">
    <property type="entry name" value="DnaA_dom"/>
</dbReference>
<dbReference type="PANTHER" id="PTHR30050:SF2">
    <property type="entry name" value="CHROMOSOMAL REPLICATION INITIATOR PROTEIN DNAA"/>
    <property type="match status" value="1"/>
</dbReference>
<feature type="domain" description="Chromosomal replication initiator DnaA C-terminal" evidence="13">
    <location>
        <begin position="357"/>
        <end position="426"/>
    </location>
</feature>
<evidence type="ECO:0000256" key="8">
    <source>
        <dbReference type="HAMAP-Rule" id="MF_00377"/>
    </source>
</evidence>
<accession>A0A2H0XE65</accession>
<dbReference type="GO" id="GO:0006270">
    <property type="term" value="P:DNA replication initiation"/>
    <property type="evidence" value="ECO:0007669"/>
    <property type="project" value="UniProtKB-UniRule"/>
</dbReference>
<dbReference type="HAMAP" id="MF_00377">
    <property type="entry name" value="DnaA_bact"/>
    <property type="match status" value="1"/>
</dbReference>
<dbReference type="SMART" id="SM00760">
    <property type="entry name" value="Bac_DnaA_C"/>
    <property type="match status" value="1"/>
</dbReference>
<sequence>MNDCEKLWKTVLGELEISTASATFKTFFLPSYISKIENNIITISCSSPLTRERLEGRYYSQIQKISQNFLGYSVELAFVIGQKPLEEKEIGPLFSAVKKEERDSHLANLYPDYTFDKFIVGTNNKLAHAVATSIVANPGNAYNPFFLYSNVGLGKTHLAQAIGNEVLKKYPNKKVVYTTGENFTNELVEAIKRGSREQTTTAFRKKYRQVDVLIVDDVQFIAGREATQEEFFHTFNALYLDKKQIIVTCDRPPHEIEKLAPRISSRLASGIIVDMQFPDVETRRAILRQKRDASGVAITDEILDFVADKVTSNIRELEGAFMQVVLKQKTTEEPLTVNIVREALKIAKEEKKSKMLSVSEIINAVATYYNLRQKDILGKSRLQNIVLARHVAMYLIRFETGISLMAVGGLIGGRDHSTIIHGTEKIKRLIPIDLKLKKEIDDIKGNLGI</sequence>
<name>A0A2H0XE65_UNCKA</name>
<comment type="caution">
    <text evidence="8">Lacks conserved residue(s) required for the propagation of feature annotation.</text>
</comment>
<evidence type="ECO:0000256" key="1">
    <source>
        <dbReference type="ARBA" id="ARBA00006583"/>
    </source>
</evidence>
<evidence type="ECO:0000256" key="6">
    <source>
        <dbReference type="ARBA" id="ARBA00023121"/>
    </source>
</evidence>
<reference evidence="15" key="1">
    <citation type="submission" date="2017-09" db="EMBL/GenBank/DDBJ databases">
        <title>Depth-based differentiation of microbial function through sediment-hosted aquifers and enrichment of novel symbionts in the deep terrestrial subsurface.</title>
        <authorList>
            <person name="Probst A.J."/>
            <person name="Ladd B."/>
            <person name="Jarett J.K."/>
            <person name="Geller-Mcgrath D.E."/>
            <person name="Sieber C.M.K."/>
            <person name="Emerson J.B."/>
            <person name="Anantharaman K."/>
            <person name="Thomas B.C."/>
            <person name="Malmstrom R."/>
            <person name="Stieglmeier M."/>
            <person name="Klingl A."/>
            <person name="Woyke T."/>
            <person name="Ryan C.M."/>
            <person name="Banfield J.F."/>
        </authorList>
    </citation>
    <scope>NUCLEOTIDE SEQUENCE [LARGE SCALE GENOMIC DNA]</scope>
</reference>
<gene>
    <name evidence="8" type="primary">dnaA</name>
    <name evidence="14" type="ORF">COT49_01280</name>
</gene>
<feature type="region of interest" description="Domain IV, binds dsDNA" evidence="8">
    <location>
        <begin position="329"/>
        <end position="449"/>
    </location>
</feature>
<dbReference type="Gene3D" id="3.40.50.300">
    <property type="entry name" value="P-loop containing nucleotide triphosphate hydrolases"/>
    <property type="match status" value="1"/>
</dbReference>
<evidence type="ECO:0000313" key="15">
    <source>
        <dbReference type="Proteomes" id="UP000230340"/>
    </source>
</evidence>
<evidence type="ECO:0000256" key="10">
    <source>
        <dbReference type="RuleBase" id="RU000577"/>
    </source>
</evidence>
<dbReference type="PANTHER" id="PTHR30050">
    <property type="entry name" value="CHROMOSOMAL REPLICATION INITIATOR PROTEIN DNAA"/>
    <property type="match status" value="1"/>
</dbReference>
<dbReference type="SMART" id="SM00382">
    <property type="entry name" value="AAA"/>
    <property type="match status" value="1"/>
</dbReference>
<keyword evidence="3 8" id="KW-0235">DNA replication</keyword>
<evidence type="ECO:0000259" key="13">
    <source>
        <dbReference type="SMART" id="SM00760"/>
    </source>
</evidence>
<dbReference type="InterPro" id="IPR001957">
    <property type="entry name" value="Chromosome_initiator_DnaA"/>
</dbReference>
<dbReference type="EMBL" id="PEYT01000008">
    <property type="protein sequence ID" value="PIS23240.1"/>
    <property type="molecule type" value="Genomic_DNA"/>
</dbReference>
<comment type="similarity">
    <text evidence="1 8 11">Belongs to the DnaA family.</text>
</comment>
<feature type="binding site" evidence="8">
    <location>
        <position position="152"/>
    </location>
    <ligand>
        <name>ATP</name>
        <dbReference type="ChEBI" id="CHEBI:30616"/>
    </ligand>
</feature>
<dbReference type="GO" id="GO:0006275">
    <property type="term" value="P:regulation of DNA replication"/>
    <property type="evidence" value="ECO:0007669"/>
    <property type="project" value="UniProtKB-UniRule"/>
</dbReference>
<evidence type="ECO:0000256" key="11">
    <source>
        <dbReference type="RuleBase" id="RU004227"/>
    </source>
</evidence>
<dbReference type="InterPro" id="IPR010921">
    <property type="entry name" value="Trp_repressor/repl_initiator"/>
</dbReference>
<feature type="binding site" evidence="8">
    <location>
        <position position="154"/>
    </location>
    <ligand>
        <name>ATP</name>
        <dbReference type="ChEBI" id="CHEBI:30616"/>
    </ligand>
</feature>
<dbReference type="NCBIfam" id="TIGR00362">
    <property type="entry name" value="DnaA"/>
    <property type="match status" value="1"/>
</dbReference>
<comment type="function">
    <text evidence="8 10">Plays an essential role in the initiation and regulation of chromosomal replication. ATP-DnaA binds to the origin of replication (oriC) to initiate formation of the DNA replication initiation complex once per cell cycle. Binds the DnaA box (a 9 base pair repeat at the origin) and separates the double-stranded (ds)DNA. Forms a right-handed helical filament on oriC DNA; dsDNA binds to the exterior of the filament while single-stranded (ss)DNA is stabiized in the filament's interior. The ATP-DnaA-oriC complex binds and stabilizes one strand of the AT-rich DNA unwinding element (DUE), permitting loading of DNA polymerase. After initiation quickly degrades to an ADP-DnaA complex that is not apt for DNA replication. Binds acidic phospholipids.</text>
</comment>
<dbReference type="CDD" id="cd06571">
    <property type="entry name" value="Bac_DnaA_C"/>
    <property type="match status" value="1"/>
</dbReference>
<dbReference type="Proteomes" id="UP000230340">
    <property type="component" value="Unassembled WGS sequence"/>
</dbReference>
<dbReference type="Gene3D" id="3.30.300.180">
    <property type="match status" value="1"/>
</dbReference>
<evidence type="ECO:0000313" key="14">
    <source>
        <dbReference type="EMBL" id="PIS23240.1"/>
    </source>
</evidence>
<protein>
    <recommendedName>
        <fullName evidence="8 9">Chromosomal replication initiator protein DnaA</fullName>
    </recommendedName>
</protein>
<dbReference type="InterPro" id="IPR013159">
    <property type="entry name" value="DnaA_C"/>
</dbReference>
<feature type="binding site" evidence="8">
    <location>
        <position position="155"/>
    </location>
    <ligand>
        <name>ATP</name>
        <dbReference type="ChEBI" id="CHEBI:30616"/>
    </ligand>
</feature>
<comment type="subunit">
    <text evidence="8">Oligomerizes as a right-handed, spiral filament on DNA at oriC.</text>
</comment>
<dbReference type="InterPro" id="IPR038454">
    <property type="entry name" value="DnaA_N_sf"/>
</dbReference>
<evidence type="ECO:0000256" key="3">
    <source>
        <dbReference type="ARBA" id="ARBA00022705"/>
    </source>
</evidence>